<gene>
    <name evidence="4" type="ORF">A8708_21525</name>
</gene>
<dbReference type="AlphaFoldDB" id="A0A198A855"/>
<dbReference type="OrthoDB" id="9805423at2"/>
<dbReference type="Gene3D" id="1.10.10.10">
    <property type="entry name" value="Winged helix-like DNA-binding domain superfamily/Winged helix DNA-binding domain"/>
    <property type="match status" value="1"/>
</dbReference>
<keyword evidence="2" id="KW-0804">Transcription</keyword>
<proteinExistence type="predicted"/>
<dbReference type="Gene3D" id="3.40.50.1820">
    <property type="entry name" value="alpha/beta hydrolase"/>
    <property type="match status" value="1"/>
</dbReference>
<organism evidence="4 5">
    <name type="scientific">Paenibacillus oryzisoli</name>
    <dbReference type="NCBI Taxonomy" id="1850517"/>
    <lineage>
        <taxon>Bacteria</taxon>
        <taxon>Bacillati</taxon>
        <taxon>Bacillota</taxon>
        <taxon>Bacilli</taxon>
        <taxon>Bacillales</taxon>
        <taxon>Paenibacillaceae</taxon>
        <taxon>Paenibacillus</taxon>
    </lineage>
</organism>
<dbReference type="InterPro" id="IPR016032">
    <property type="entry name" value="Sig_transdc_resp-reg_C-effctor"/>
</dbReference>
<feature type="domain" description="AB hydrolase-1" evidence="3">
    <location>
        <begin position="23"/>
        <end position="246"/>
    </location>
</feature>
<dbReference type="RefSeq" id="WP_068665781.1">
    <property type="nucleotide sequence ID" value="NZ_LYPB01000072.1"/>
</dbReference>
<dbReference type="EMBL" id="LYPB01000072">
    <property type="protein sequence ID" value="OAS17357.1"/>
    <property type="molecule type" value="Genomic_DNA"/>
</dbReference>
<name>A0A198A855_9BACL</name>
<evidence type="ECO:0000256" key="1">
    <source>
        <dbReference type="ARBA" id="ARBA00023015"/>
    </source>
</evidence>
<accession>A0A198A855</accession>
<keyword evidence="5" id="KW-1185">Reference proteome</keyword>
<dbReference type="Proteomes" id="UP000078454">
    <property type="component" value="Unassembled WGS sequence"/>
</dbReference>
<protein>
    <recommendedName>
        <fullName evidence="3">AB hydrolase-1 domain-containing protein</fullName>
    </recommendedName>
</protein>
<sequence length="486" mass="55375">MRPIPDFFDPDPPSSRLEGPKQTVVLIHGLGLNSALWATLTPYLYDKYYIKTYDLPGHGNDHMHSLPFTWPDLCDQFVAFLDINRLDTVHLIGHGLGANLAVKVAGRVPLRIQSLSLLSLPGFIPSEYLKQGIEDRIKLMLSSDRTRFITQILPVLTVQHKSDEIRSRISQAYQHVHKGKYLQLLQLFRDNDTIADLKSLGTPTILLGGEQDPVYTPVLSAISASYIPQGRFQVISGAANLIFLDQPKWTAYWVCKHIDTLSSNPMETDNTIPDTTISLHKVIQSGQHLLQSGPGSGPELDIQFLHSFRICVNGVELPTGWNKRLAKQLLLYLLLFPNATRQQMYDDLWPNYELRKAQNYLRVCLSHLKSLLEQHSEGTEFLRIDREHVTLQGNIRCDLLDLIHNLKVAMDEQNMEVKAASILQIWDNLPRHLLSGYVDDWILGTRDKIEWQLTALAHWMNENGNDTSIPIHFNHVAIRSFLLEHE</sequence>
<reference evidence="4 5" key="1">
    <citation type="submission" date="2016-05" db="EMBL/GenBank/DDBJ databases">
        <title>Paenibacillus sp. 1ZS3-15 nov., isolated from the rhizosphere soil.</title>
        <authorList>
            <person name="Zhang X.X."/>
            <person name="Zhang J."/>
        </authorList>
    </citation>
    <scope>NUCLEOTIDE SEQUENCE [LARGE SCALE GENOMIC DNA]</scope>
    <source>
        <strain evidence="4 5">1ZS3-15</strain>
    </source>
</reference>
<comment type="caution">
    <text evidence="4">The sequence shown here is derived from an EMBL/GenBank/DDBJ whole genome shotgun (WGS) entry which is preliminary data.</text>
</comment>
<dbReference type="InterPro" id="IPR036388">
    <property type="entry name" value="WH-like_DNA-bd_sf"/>
</dbReference>
<dbReference type="InterPro" id="IPR000073">
    <property type="entry name" value="AB_hydrolase_1"/>
</dbReference>
<dbReference type="PANTHER" id="PTHR43194:SF5">
    <property type="entry name" value="PIMELOYL-[ACYL-CARRIER PROTEIN] METHYL ESTER ESTERASE"/>
    <property type="match status" value="1"/>
</dbReference>
<keyword evidence="1" id="KW-0805">Transcription regulation</keyword>
<dbReference type="PANTHER" id="PTHR43194">
    <property type="entry name" value="HYDROLASE ALPHA/BETA FOLD FAMILY"/>
    <property type="match status" value="1"/>
</dbReference>
<evidence type="ECO:0000313" key="5">
    <source>
        <dbReference type="Proteomes" id="UP000078454"/>
    </source>
</evidence>
<dbReference type="SUPFAM" id="SSF53474">
    <property type="entry name" value="alpha/beta-Hydrolases"/>
    <property type="match status" value="1"/>
</dbReference>
<dbReference type="STRING" id="1850517.A8708_21525"/>
<dbReference type="InterPro" id="IPR050228">
    <property type="entry name" value="Carboxylesterase_BioH"/>
</dbReference>
<dbReference type="SUPFAM" id="SSF46894">
    <property type="entry name" value="C-terminal effector domain of the bipartite response regulators"/>
    <property type="match status" value="1"/>
</dbReference>
<evidence type="ECO:0000259" key="3">
    <source>
        <dbReference type="Pfam" id="PF00561"/>
    </source>
</evidence>
<dbReference type="Pfam" id="PF00561">
    <property type="entry name" value="Abhydrolase_1"/>
    <property type="match status" value="1"/>
</dbReference>
<dbReference type="GO" id="GO:0006355">
    <property type="term" value="P:regulation of DNA-templated transcription"/>
    <property type="evidence" value="ECO:0007669"/>
    <property type="project" value="InterPro"/>
</dbReference>
<dbReference type="InterPro" id="IPR029058">
    <property type="entry name" value="AB_hydrolase_fold"/>
</dbReference>
<dbReference type="GO" id="GO:0003677">
    <property type="term" value="F:DNA binding"/>
    <property type="evidence" value="ECO:0007669"/>
    <property type="project" value="InterPro"/>
</dbReference>
<evidence type="ECO:0000256" key="2">
    <source>
        <dbReference type="ARBA" id="ARBA00023163"/>
    </source>
</evidence>
<evidence type="ECO:0000313" key="4">
    <source>
        <dbReference type="EMBL" id="OAS17357.1"/>
    </source>
</evidence>